<name>A0AAV9DHQ9_ACOCL</name>
<protein>
    <submittedName>
        <fullName evidence="2">Uncharacterized protein</fullName>
    </submittedName>
</protein>
<dbReference type="EMBL" id="JAUJYO010000013">
    <property type="protein sequence ID" value="KAK1300673.1"/>
    <property type="molecule type" value="Genomic_DNA"/>
</dbReference>
<accession>A0AAV9DHQ9</accession>
<dbReference type="Proteomes" id="UP001180020">
    <property type="component" value="Unassembled WGS sequence"/>
</dbReference>
<organism evidence="2 3">
    <name type="scientific">Acorus calamus</name>
    <name type="common">Sweet flag</name>
    <dbReference type="NCBI Taxonomy" id="4465"/>
    <lineage>
        <taxon>Eukaryota</taxon>
        <taxon>Viridiplantae</taxon>
        <taxon>Streptophyta</taxon>
        <taxon>Embryophyta</taxon>
        <taxon>Tracheophyta</taxon>
        <taxon>Spermatophyta</taxon>
        <taxon>Magnoliopsida</taxon>
        <taxon>Liliopsida</taxon>
        <taxon>Acoraceae</taxon>
        <taxon>Acorus</taxon>
    </lineage>
</organism>
<reference evidence="2" key="2">
    <citation type="submission" date="2023-06" db="EMBL/GenBank/DDBJ databases">
        <authorList>
            <person name="Ma L."/>
            <person name="Liu K.-W."/>
            <person name="Li Z."/>
            <person name="Hsiao Y.-Y."/>
            <person name="Qi Y."/>
            <person name="Fu T."/>
            <person name="Tang G."/>
            <person name="Zhang D."/>
            <person name="Sun W.-H."/>
            <person name="Liu D.-K."/>
            <person name="Li Y."/>
            <person name="Chen G.-Z."/>
            <person name="Liu X.-D."/>
            <person name="Liao X.-Y."/>
            <person name="Jiang Y.-T."/>
            <person name="Yu X."/>
            <person name="Hao Y."/>
            <person name="Huang J."/>
            <person name="Zhao X.-W."/>
            <person name="Ke S."/>
            <person name="Chen Y.-Y."/>
            <person name="Wu W.-L."/>
            <person name="Hsu J.-L."/>
            <person name="Lin Y.-F."/>
            <person name="Huang M.-D."/>
            <person name="Li C.-Y."/>
            <person name="Huang L."/>
            <person name="Wang Z.-W."/>
            <person name="Zhao X."/>
            <person name="Zhong W.-Y."/>
            <person name="Peng D.-H."/>
            <person name="Ahmad S."/>
            <person name="Lan S."/>
            <person name="Zhang J.-S."/>
            <person name="Tsai W.-C."/>
            <person name="Van De Peer Y."/>
            <person name="Liu Z.-J."/>
        </authorList>
    </citation>
    <scope>NUCLEOTIDE SEQUENCE</scope>
    <source>
        <strain evidence="2">CP</strain>
        <tissue evidence="2">Leaves</tissue>
    </source>
</reference>
<sequence length="70" mass="8055">MPGWCSQEKGMPEMGGCGWWGEEGVEEAVEEEEEEEKELVRREEEEERVVVVDLGVKIGELLSREIFKTL</sequence>
<comment type="caution">
    <text evidence="2">The sequence shown here is derived from an EMBL/GenBank/DDBJ whole genome shotgun (WGS) entry which is preliminary data.</text>
</comment>
<keyword evidence="3" id="KW-1185">Reference proteome</keyword>
<feature type="coiled-coil region" evidence="1">
    <location>
        <begin position="22"/>
        <end position="49"/>
    </location>
</feature>
<proteinExistence type="predicted"/>
<evidence type="ECO:0000313" key="2">
    <source>
        <dbReference type="EMBL" id="KAK1300673.1"/>
    </source>
</evidence>
<evidence type="ECO:0000313" key="3">
    <source>
        <dbReference type="Proteomes" id="UP001180020"/>
    </source>
</evidence>
<dbReference type="AlphaFoldDB" id="A0AAV9DHQ9"/>
<gene>
    <name evidence="2" type="ORF">QJS10_CPB13g00916</name>
</gene>
<reference evidence="2" key="1">
    <citation type="journal article" date="2023" name="Nat. Commun.">
        <title>Diploid and tetraploid genomes of Acorus and the evolution of monocots.</title>
        <authorList>
            <person name="Ma L."/>
            <person name="Liu K.W."/>
            <person name="Li Z."/>
            <person name="Hsiao Y.Y."/>
            <person name="Qi Y."/>
            <person name="Fu T."/>
            <person name="Tang G.D."/>
            <person name="Zhang D."/>
            <person name="Sun W.H."/>
            <person name="Liu D.K."/>
            <person name="Li Y."/>
            <person name="Chen G.Z."/>
            <person name="Liu X.D."/>
            <person name="Liao X.Y."/>
            <person name="Jiang Y.T."/>
            <person name="Yu X."/>
            <person name="Hao Y."/>
            <person name="Huang J."/>
            <person name="Zhao X.W."/>
            <person name="Ke S."/>
            <person name="Chen Y.Y."/>
            <person name="Wu W.L."/>
            <person name="Hsu J.L."/>
            <person name="Lin Y.F."/>
            <person name="Huang M.D."/>
            <person name="Li C.Y."/>
            <person name="Huang L."/>
            <person name="Wang Z.W."/>
            <person name="Zhao X."/>
            <person name="Zhong W.Y."/>
            <person name="Peng D.H."/>
            <person name="Ahmad S."/>
            <person name="Lan S."/>
            <person name="Zhang J.S."/>
            <person name="Tsai W.C."/>
            <person name="Van de Peer Y."/>
            <person name="Liu Z.J."/>
        </authorList>
    </citation>
    <scope>NUCLEOTIDE SEQUENCE</scope>
    <source>
        <strain evidence="2">CP</strain>
    </source>
</reference>
<evidence type="ECO:0000256" key="1">
    <source>
        <dbReference type="SAM" id="Coils"/>
    </source>
</evidence>
<keyword evidence="1" id="KW-0175">Coiled coil</keyword>